<comment type="caution">
    <text evidence="3">The sequence shown here is derived from an EMBL/GenBank/DDBJ whole genome shotgun (WGS) entry which is preliminary data.</text>
</comment>
<feature type="signal peptide" evidence="2">
    <location>
        <begin position="1"/>
        <end position="17"/>
    </location>
</feature>
<keyword evidence="2" id="KW-0732">Signal</keyword>
<protein>
    <recommendedName>
        <fullName evidence="5">Secreted protein</fullName>
    </recommendedName>
</protein>
<reference evidence="3 4" key="1">
    <citation type="submission" date="2019-09" db="EMBL/GenBank/DDBJ databases">
        <title>Draft genome of the ectomycorrhizal ascomycete Sphaerosporella brunnea.</title>
        <authorList>
            <consortium name="DOE Joint Genome Institute"/>
            <person name="Benucci G.M."/>
            <person name="Marozzi G."/>
            <person name="Antonielli L."/>
            <person name="Sanchez S."/>
            <person name="Marco P."/>
            <person name="Wang X."/>
            <person name="Falini L.B."/>
            <person name="Barry K."/>
            <person name="Haridas S."/>
            <person name="Lipzen A."/>
            <person name="Labutti K."/>
            <person name="Grigoriev I.V."/>
            <person name="Murat C."/>
            <person name="Martin F."/>
            <person name="Albertini E."/>
            <person name="Donnini D."/>
            <person name="Bonito G."/>
        </authorList>
    </citation>
    <scope>NUCLEOTIDE SEQUENCE [LARGE SCALE GENOMIC DNA]</scope>
    <source>
        <strain evidence="3 4">Sb_GMNB300</strain>
    </source>
</reference>
<proteinExistence type="predicted"/>
<feature type="region of interest" description="Disordered" evidence="1">
    <location>
        <begin position="21"/>
        <end position="51"/>
    </location>
</feature>
<feature type="chain" id="PRO_5023855472" description="Secreted protein" evidence="2">
    <location>
        <begin position="18"/>
        <end position="118"/>
    </location>
</feature>
<evidence type="ECO:0000313" key="3">
    <source>
        <dbReference type="EMBL" id="KAA8897212.1"/>
    </source>
</evidence>
<dbReference type="AlphaFoldDB" id="A0A5J5EMA6"/>
<accession>A0A5J5EMA6</accession>
<name>A0A5J5EMA6_9PEZI</name>
<evidence type="ECO:0000313" key="4">
    <source>
        <dbReference type="Proteomes" id="UP000326924"/>
    </source>
</evidence>
<evidence type="ECO:0000256" key="1">
    <source>
        <dbReference type="SAM" id="MobiDB-lite"/>
    </source>
</evidence>
<gene>
    <name evidence="3" type="ORF">FN846DRAFT_893121</name>
</gene>
<dbReference type="InParanoid" id="A0A5J5EMA6"/>
<keyword evidence="4" id="KW-1185">Reference proteome</keyword>
<evidence type="ECO:0000256" key="2">
    <source>
        <dbReference type="SAM" id="SignalP"/>
    </source>
</evidence>
<feature type="region of interest" description="Disordered" evidence="1">
    <location>
        <begin position="92"/>
        <end position="118"/>
    </location>
</feature>
<organism evidence="3 4">
    <name type="scientific">Sphaerosporella brunnea</name>
    <dbReference type="NCBI Taxonomy" id="1250544"/>
    <lineage>
        <taxon>Eukaryota</taxon>
        <taxon>Fungi</taxon>
        <taxon>Dikarya</taxon>
        <taxon>Ascomycota</taxon>
        <taxon>Pezizomycotina</taxon>
        <taxon>Pezizomycetes</taxon>
        <taxon>Pezizales</taxon>
        <taxon>Pyronemataceae</taxon>
        <taxon>Sphaerosporella</taxon>
    </lineage>
</organism>
<dbReference type="EMBL" id="VXIS01000202">
    <property type="protein sequence ID" value="KAA8897212.1"/>
    <property type="molecule type" value="Genomic_DNA"/>
</dbReference>
<dbReference type="Proteomes" id="UP000326924">
    <property type="component" value="Unassembled WGS sequence"/>
</dbReference>
<evidence type="ECO:0008006" key="5">
    <source>
        <dbReference type="Google" id="ProtNLM"/>
    </source>
</evidence>
<sequence>MARLFLNVMFTSMVLDARQPGAPGYIMTPGSPREKREGCSLSPSIRPPAGIQYDPTIPTTFCIRPCLQRSTELCQPPLERLLQQRKLTCRGNAHTVRKSDQTKRARASAATKISYDRA</sequence>